<dbReference type="SUPFAM" id="SSF53187">
    <property type="entry name" value="Zn-dependent exopeptidases"/>
    <property type="match status" value="1"/>
</dbReference>
<feature type="binding site" evidence="5">
    <location>
        <position position="59"/>
    </location>
    <ligand>
        <name>Zn(2+)</name>
        <dbReference type="ChEBI" id="CHEBI:29105"/>
    </ligand>
</feature>
<dbReference type="InterPro" id="IPR055438">
    <property type="entry name" value="AstE_AspA_cat"/>
</dbReference>
<feature type="active site" evidence="5">
    <location>
        <position position="215"/>
    </location>
</feature>
<dbReference type="GO" id="GO:0009017">
    <property type="term" value="F:succinylglutamate desuccinylase activity"/>
    <property type="evidence" value="ECO:0007669"/>
    <property type="project" value="UniProtKB-EC"/>
</dbReference>
<dbReference type="InterPro" id="IPR016681">
    <property type="entry name" value="SuccinylGlu_desuccinylase"/>
</dbReference>
<protein>
    <recommendedName>
        <fullName evidence="5">Succinylglutamate desuccinylase</fullName>
        <ecNumber evidence="5">3.5.1.96</ecNumber>
    </recommendedName>
</protein>
<sequence length="330" mass="36172">MLSLGKLLELSLAGREPAEKIQVTSRGVKLHWLSDGVLQVTPPASDDCGVDLLLSAGIHGNEIIPIELLDRLIRAVARGDLRPRARLLFLFGNLDAIRRGVRHLGNDLNRLFCGAHVEAGGGEAMRAMELERMTSSFFSLEGRTRRHYDLHSAMRPSLLSQFAICPWRNGRPLPEGALGRLRAASMDGVLMQRAASTTFSAYTANEHGAEAFTLELAEESAARWPACLQAFERAMQAQILDQPLEAETGPESFQVFSVSREIIKRSERFRLCLPSDVENFAQLAPGTLLAEDGEGDPWVVEEKEARILFPMAQVAIGQRAGLVVVPGEPA</sequence>
<evidence type="ECO:0000256" key="4">
    <source>
        <dbReference type="ARBA" id="ARBA00022833"/>
    </source>
</evidence>
<gene>
    <name evidence="5" type="primary">astE</name>
    <name evidence="8" type="ORF">DN820_18600</name>
</gene>
<dbReference type="EC" id="3.5.1.96" evidence="5"/>
<dbReference type="InterPro" id="IPR050178">
    <property type="entry name" value="AspA/AstE_fam"/>
</dbReference>
<feature type="domain" description="AstE/AspA barrel-sandwich hybrid" evidence="6">
    <location>
        <begin position="252"/>
        <end position="326"/>
    </location>
</feature>
<comment type="function">
    <text evidence="5">Transforms N(2)-succinylglutamate into succinate and glutamate.</text>
</comment>
<dbReference type="PANTHER" id="PTHR15162">
    <property type="entry name" value="ASPARTOACYLASE"/>
    <property type="match status" value="1"/>
</dbReference>
<keyword evidence="3 5" id="KW-0378">Hydrolase</keyword>
<dbReference type="GO" id="GO:0019544">
    <property type="term" value="P:L-arginine catabolic process to L-glutamate"/>
    <property type="evidence" value="ECO:0007669"/>
    <property type="project" value="UniProtKB-UniRule"/>
</dbReference>
<dbReference type="NCBIfam" id="NF003706">
    <property type="entry name" value="PRK05324.1"/>
    <property type="match status" value="1"/>
</dbReference>
<evidence type="ECO:0000256" key="5">
    <source>
        <dbReference type="HAMAP-Rule" id="MF_00767"/>
    </source>
</evidence>
<comment type="similarity">
    <text evidence="5">Belongs to the AspA/AstE family. Succinylglutamate desuccinylase subfamily.</text>
</comment>
<evidence type="ECO:0000256" key="3">
    <source>
        <dbReference type="ARBA" id="ARBA00022801"/>
    </source>
</evidence>
<dbReference type="AlphaFoldDB" id="A0A5R9QA41"/>
<dbReference type="GO" id="GO:0008270">
    <property type="term" value="F:zinc ion binding"/>
    <property type="evidence" value="ECO:0007669"/>
    <property type="project" value="UniProtKB-UniRule"/>
</dbReference>
<feature type="domain" description="Succinylglutamate desuccinylase/Aspartoacylase catalytic" evidence="7">
    <location>
        <begin position="49"/>
        <end position="227"/>
    </location>
</feature>
<keyword evidence="1 5" id="KW-0056">Arginine metabolism</keyword>
<feature type="binding site" evidence="5">
    <location>
        <position position="151"/>
    </location>
    <ligand>
        <name>Zn(2+)</name>
        <dbReference type="ChEBI" id="CHEBI:29105"/>
    </ligand>
</feature>
<dbReference type="EMBL" id="QLAG01000029">
    <property type="protein sequence ID" value="TLX61987.1"/>
    <property type="molecule type" value="Genomic_DNA"/>
</dbReference>
<organism evidence="8 9">
    <name type="scientific">Stutzerimonas nosocomialis</name>
    <dbReference type="NCBI Taxonomy" id="1056496"/>
    <lineage>
        <taxon>Bacteria</taxon>
        <taxon>Pseudomonadati</taxon>
        <taxon>Pseudomonadota</taxon>
        <taxon>Gammaproteobacteria</taxon>
        <taxon>Pseudomonadales</taxon>
        <taxon>Pseudomonadaceae</taxon>
        <taxon>Stutzerimonas</taxon>
    </lineage>
</organism>
<dbReference type="RefSeq" id="WP_138412554.1">
    <property type="nucleotide sequence ID" value="NZ_QLAG01000029.1"/>
</dbReference>
<dbReference type="InterPro" id="IPR007036">
    <property type="entry name" value="Aste_AspA_hybrid_dom"/>
</dbReference>
<dbReference type="GO" id="GO:0019545">
    <property type="term" value="P:L-arginine catabolic process to succinate"/>
    <property type="evidence" value="ECO:0007669"/>
    <property type="project" value="UniProtKB-UniRule"/>
</dbReference>
<keyword evidence="2 5" id="KW-0479">Metal-binding</keyword>
<comment type="catalytic activity">
    <reaction evidence="5">
        <text>N-succinyl-L-glutamate + H2O = L-glutamate + succinate</text>
        <dbReference type="Rhea" id="RHEA:15169"/>
        <dbReference type="ChEBI" id="CHEBI:15377"/>
        <dbReference type="ChEBI" id="CHEBI:29985"/>
        <dbReference type="ChEBI" id="CHEBI:30031"/>
        <dbReference type="ChEBI" id="CHEBI:58763"/>
        <dbReference type="EC" id="3.5.1.96"/>
    </reaction>
</comment>
<comment type="cofactor">
    <cofactor evidence="5">
        <name>Zn(2+)</name>
        <dbReference type="ChEBI" id="CHEBI:29105"/>
    </cofactor>
    <text evidence="5">Binds 1 zinc ion per subunit.</text>
</comment>
<dbReference type="Proteomes" id="UP000306753">
    <property type="component" value="Unassembled WGS sequence"/>
</dbReference>
<dbReference type="UniPathway" id="UPA00185">
    <property type="reaction ID" value="UER00283"/>
</dbReference>
<reference evidence="8 9" key="1">
    <citation type="journal article" date="2017" name="Eur. J. Clin. Microbiol. Infect. Dis.">
        <title>Uncommonly isolated clinical Pseudomonas: identification and phylogenetic assignation.</title>
        <authorList>
            <person name="Mulet M."/>
            <person name="Gomila M."/>
            <person name="Ramirez A."/>
            <person name="Cardew S."/>
            <person name="Moore E.R."/>
            <person name="Lalucat J."/>
            <person name="Garcia-Valdes E."/>
        </authorList>
    </citation>
    <scope>NUCLEOTIDE SEQUENCE [LARGE SCALE GENOMIC DNA]</scope>
    <source>
        <strain evidence="8 9">SD129</strain>
    </source>
</reference>
<evidence type="ECO:0000259" key="6">
    <source>
        <dbReference type="Pfam" id="PF04952"/>
    </source>
</evidence>
<evidence type="ECO:0000256" key="1">
    <source>
        <dbReference type="ARBA" id="ARBA00022503"/>
    </source>
</evidence>
<dbReference type="Pfam" id="PF24827">
    <property type="entry name" value="AstE_AspA_cat"/>
    <property type="match status" value="1"/>
</dbReference>
<proteinExistence type="inferred from homology"/>
<evidence type="ECO:0000313" key="9">
    <source>
        <dbReference type="Proteomes" id="UP000306753"/>
    </source>
</evidence>
<dbReference type="GO" id="GO:0016788">
    <property type="term" value="F:hydrolase activity, acting on ester bonds"/>
    <property type="evidence" value="ECO:0007669"/>
    <property type="project" value="UniProtKB-UniRule"/>
</dbReference>
<keyword evidence="9" id="KW-1185">Reference proteome</keyword>
<evidence type="ECO:0000256" key="2">
    <source>
        <dbReference type="ARBA" id="ARBA00022723"/>
    </source>
</evidence>
<name>A0A5R9QA41_9GAMM</name>
<dbReference type="Gene3D" id="3.40.630.10">
    <property type="entry name" value="Zn peptidases"/>
    <property type="match status" value="1"/>
</dbReference>
<evidence type="ECO:0000313" key="8">
    <source>
        <dbReference type="EMBL" id="TLX61987.1"/>
    </source>
</evidence>
<comment type="pathway">
    <text evidence="5">Amino-acid degradation; L-arginine degradation via AST pathway; L-glutamate and succinate from L-arginine: step 5/5.</text>
</comment>
<evidence type="ECO:0000259" key="7">
    <source>
        <dbReference type="Pfam" id="PF24827"/>
    </source>
</evidence>
<dbReference type="Pfam" id="PF04952">
    <property type="entry name" value="AstE_AspA_hybrid"/>
    <property type="match status" value="1"/>
</dbReference>
<comment type="caution">
    <text evidence="8">The sequence shown here is derived from an EMBL/GenBank/DDBJ whole genome shotgun (WGS) entry which is preliminary data.</text>
</comment>
<feature type="binding site" evidence="5">
    <location>
        <position position="62"/>
    </location>
    <ligand>
        <name>Zn(2+)</name>
        <dbReference type="ChEBI" id="CHEBI:29105"/>
    </ligand>
</feature>
<dbReference type="PANTHER" id="PTHR15162:SF7">
    <property type="entry name" value="SUCCINYLGLUTAMATE DESUCCINYLASE"/>
    <property type="match status" value="1"/>
</dbReference>
<dbReference type="HAMAP" id="MF_00767">
    <property type="entry name" value="Arg_catab_AstE"/>
    <property type="match status" value="1"/>
</dbReference>
<accession>A0A5R9QA41</accession>
<keyword evidence="4 5" id="KW-0862">Zinc</keyword>